<proteinExistence type="predicted"/>
<organism evidence="1 2">
    <name type="scientific">Candidatus Moduliflexus flocculans</name>
    <dbReference type="NCBI Taxonomy" id="1499966"/>
    <lineage>
        <taxon>Bacteria</taxon>
        <taxon>Candidatus Moduliflexota</taxon>
        <taxon>Candidatus Moduliflexia</taxon>
        <taxon>Candidatus Moduliflexales</taxon>
        <taxon>Candidatus Moduliflexaceae</taxon>
    </lineage>
</organism>
<keyword evidence="2" id="KW-1185">Reference proteome</keyword>
<reference evidence="1 2" key="1">
    <citation type="journal article" date="2015" name="PeerJ">
        <title>First genomic representation of candidate bacterial phylum KSB3 points to enhanced environmental sensing as a trigger of wastewater bulking.</title>
        <authorList>
            <person name="Sekiguchi Y."/>
            <person name="Ohashi A."/>
            <person name="Parks D.H."/>
            <person name="Yamauchi T."/>
            <person name="Tyson G.W."/>
            <person name="Hugenholtz P."/>
        </authorList>
    </citation>
    <scope>NUCLEOTIDE SEQUENCE [LARGE SCALE GENOMIC DNA]</scope>
</reference>
<dbReference type="AlphaFoldDB" id="A0A081BN14"/>
<evidence type="ECO:0008006" key="3">
    <source>
        <dbReference type="Google" id="ProtNLM"/>
    </source>
</evidence>
<name>A0A081BN14_9BACT</name>
<dbReference type="STRING" id="1499966.U14_03026"/>
<evidence type="ECO:0000313" key="2">
    <source>
        <dbReference type="Proteomes" id="UP000030700"/>
    </source>
</evidence>
<protein>
    <recommendedName>
        <fullName evidence="3">IrrE N-terminal-like domain-containing protein</fullName>
    </recommendedName>
</protein>
<dbReference type="Proteomes" id="UP000030700">
    <property type="component" value="Unassembled WGS sequence"/>
</dbReference>
<dbReference type="HOGENOM" id="CLU_1802277_0_0_0"/>
<dbReference type="EMBL" id="DF820457">
    <property type="protein sequence ID" value="GAK51780.1"/>
    <property type="molecule type" value="Genomic_DNA"/>
</dbReference>
<sequence length="143" mass="16423">MISKHLLNQAKAFLCWDAFPEVAIQLAPIQAAVAYYYPPSPDVHSIVVFYQPDAQDFSPPFFLLFHEIGHYLQYQAHQRAGTLAHFYAALQADNGAEKATFERDSWERGAVALNAFFERHQMKKERLLAEYAAYADRCVMSYQ</sequence>
<accession>A0A081BN14</accession>
<gene>
    <name evidence="1" type="ORF">U14_03026</name>
</gene>
<evidence type="ECO:0000313" key="1">
    <source>
        <dbReference type="EMBL" id="GAK51780.1"/>
    </source>
</evidence>